<evidence type="ECO:0000256" key="7">
    <source>
        <dbReference type="ARBA" id="ARBA00022827"/>
    </source>
</evidence>
<keyword evidence="7" id="KW-0274">FAD</keyword>
<evidence type="ECO:0000256" key="2">
    <source>
        <dbReference type="ARBA" id="ARBA00011955"/>
    </source>
</evidence>
<dbReference type="AlphaFoldDB" id="A0A4R7FT73"/>
<evidence type="ECO:0000256" key="3">
    <source>
        <dbReference type="ARBA" id="ARBA00016337"/>
    </source>
</evidence>
<dbReference type="OrthoDB" id="9778595at2"/>
<keyword evidence="5" id="KW-0808">Transferase</keyword>
<organism evidence="11 12">
    <name type="scientific">Amnibacterium kyonggiense</name>
    <dbReference type="NCBI Taxonomy" id="595671"/>
    <lineage>
        <taxon>Bacteria</taxon>
        <taxon>Bacillati</taxon>
        <taxon>Actinomycetota</taxon>
        <taxon>Actinomycetes</taxon>
        <taxon>Micrococcales</taxon>
        <taxon>Microbacteriaceae</taxon>
        <taxon>Amnibacterium</taxon>
    </lineage>
</organism>
<dbReference type="Pfam" id="PF02424">
    <property type="entry name" value="ApbE"/>
    <property type="match status" value="2"/>
</dbReference>
<evidence type="ECO:0000256" key="6">
    <source>
        <dbReference type="ARBA" id="ARBA00022723"/>
    </source>
</evidence>
<keyword evidence="6" id="KW-0479">Metal-binding</keyword>
<comment type="cofactor">
    <cofactor evidence="1">
        <name>Mg(2+)</name>
        <dbReference type="ChEBI" id="CHEBI:18420"/>
    </cofactor>
</comment>
<dbReference type="RefSeq" id="WP_133765697.1">
    <property type="nucleotide sequence ID" value="NZ_BAAARP010000003.1"/>
</dbReference>
<evidence type="ECO:0000256" key="4">
    <source>
        <dbReference type="ARBA" id="ARBA00022630"/>
    </source>
</evidence>
<evidence type="ECO:0000313" key="11">
    <source>
        <dbReference type="EMBL" id="TDS81060.1"/>
    </source>
</evidence>
<keyword evidence="4" id="KW-0285">Flavoprotein</keyword>
<keyword evidence="12" id="KW-1185">Reference proteome</keyword>
<dbReference type="PANTHER" id="PTHR30040">
    <property type="entry name" value="THIAMINE BIOSYNTHESIS LIPOPROTEIN APBE"/>
    <property type="match status" value="1"/>
</dbReference>
<dbReference type="Gene3D" id="3.10.520.10">
    <property type="entry name" value="ApbE-like domains"/>
    <property type="match status" value="2"/>
</dbReference>
<evidence type="ECO:0000256" key="1">
    <source>
        <dbReference type="ARBA" id="ARBA00001946"/>
    </source>
</evidence>
<keyword evidence="8" id="KW-0460">Magnesium</keyword>
<dbReference type="PANTHER" id="PTHR30040:SF2">
    <property type="entry name" value="FAD:PROTEIN FMN TRANSFERASE"/>
    <property type="match status" value="1"/>
</dbReference>
<comment type="caution">
    <text evidence="11">The sequence shown here is derived from an EMBL/GenBank/DDBJ whole genome shotgun (WGS) entry which is preliminary data.</text>
</comment>
<dbReference type="InterPro" id="IPR024932">
    <property type="entry name" value="ApbE"/>
</dbReference>
<evidence type="ECO:0000256" key="8">
    <source>
        <dbReference type="ARBA" id="ARBA00022842"/>
    </source>
</evidence>
<name>A0A4R7FT73_9MICO</name>
<dbReference type="GO" id="GO:0046872">
    <property type="term" value="F:metal ion binding"/>
    <property type="evidence" value="ECO:0007669"/>
    <property type="project" value="UniProtKB-KW"/>
</dbReference>
<dbReference type="EC" id="2.7.1.180" evidence="2"/>
<protein>
    <recommendedName>
        <fullName evidence="3">FAD:protein FMN transferase</fullName>
        <ecNumber evidence="2">2.7.1.180</ecNumber>
    </recommendedName>
    <alternativeName>
        <fullName evidence="9">Flavin transferase</fullName>
    </alternativeName>
</protein>
<dbReference type="EMBL" id="SOAM01000001">
    <property type="protein sequence ID" value="TDS81060.1"/>
    <property type="molecule type" value="Genomic_DNA"/>
</dbReference>
<evidence type="ECO:0000256" key="10">
    <source>
        <dbReference type="ARBA" id="ARBA00048540"/>
    </source>
</evidence>
<accession>A0A4R7FT73</accession>
<evidence type="ECO:0000256" key="5">
    <source>
        <dbReference type="ARBA" id="ARBA00022679"/>
    </source>
</evidence>
<proteinExistence type="predicted"/>
<dbReference type="GO" id="GO:0016740">
    <property type="term" value="F:transferase activity"/>
    <property type="evidence" value="ECO:0007669"/>
    <property type="project" value="UniProtKB-KW"/>
</dbReference>
<dbReference type="InterPro" id="IPR003374">
    <property type="entry name" value="ApbE-like_sf"/>
</dbReference>
<keyword evidence="11" id="KW-0449">Lipoprotein</keyword>
<gene>
    <name evidence="11" type="ORF">CLV52_1634</name>
</gene>
<dbReference type="SUPFAM" id="SSF143631">
    <property type="entry name" value="ApbE-like"/>
    <property type="match status" value="1"/>
</dbReference>
<evidence type="ECO:0000256" key="9">
    <source>
        <dbReference type="ARBA" id="ARBA00031306"/>
    </source>
</evidence>
<sequence length="267" mass="28220">MTDTVPPATERRTVRVEKVMGTAVSFDVRGEGDHDAAVAEAIAWFHDVDRRFSTYRPDSLVSRLGRDAAVLRDPDLAEVVEVCERMRTSSGGAFDARSPSGFDPSAFVKGWSVDRAGEILRAHGCERWSVNAGGDVLVASDGGRPWRIGVQHPFDRGAFGTVLEADHLAVATSALTERGEHIRDPRTGRAAVGAVSTTVCGPELGLADAIATAAFVLGQDGPAWVAGLDGYECWSVLPDGSVLATAGFPRLVHGVPVRSASAPAAFR</sequence>
<reference evidence="11 12" key="1">
    <citation type="submission" date="2019-03" db="EMBL/GenBank/DDBJ databases">
        <title>Genomic Encyclopedia of Archaeal and Bacterial Type Strains, Phase II (KMG-II): from individual species to whole genera.</title>
        <authorList>
            <person name="Goeker M."/>
        </authorList>
    </citation>
    <scope>NUCLEOTIDE SEQUENCE [LARGE SCALE GENOMIC DNA]</scope>
    <source>
        <strain evidence="11 12">DSM 24782</strain>
    </source>
</reference>
<comment type="catalytic activity">
    <reaction evidence="10">
        <text>L-threonyl-[protein] + FAD = FMN-L-threonyl-[protein] + AMP + H(+)</text>
        <dbReference type="Rhea" id="RHEA:36847"/>
        <dbReference type="Rhea" id="RHEA-COMP:11060"/>
        <dbReference type="Rhea" id="RHEA-COMP:11061"/>
        <dbReference type="ChEBI" id="CHEBI:15378"/>
        <dbReference type="ChEBI" id="CHEBI:30013"/>
        <dbReference type="ChEBI" id="CHEBI:57692"/>
        <dbReference type="ChEBI" id="CHEBI:74257"/>
        <dbReference type="ChEBI" id="CHEBI:456215"/>
        <dbReference type="EC" id="2.7.1.180"/>
    </reaction>
</comment>
<evidence type="ECO:0000313" key="12">
    <source>
        <dbReference type="Proteomes" id="UP000295344"/>
    </source>
</evidence>
<dbReference type="Proteomes" id="UP000295344">
    <property type="component" value="Unassembled WGS sequence"/>
</dbReference>